<keyword evidence="1" id="KW-1133">Transmembrane helix</keyword>
<feature type="transmembrane region" description="Helical" evidence="1">
    <location>
        <begin position="7"/>
        <end position="23"/>
    </location>
</feature>
<keyword evidence="1" id="KW-0812">Transmembrane</keyword>
<accession>A0ABW5ZPE0</accession>
<gene>
    <name evidence="2" type="ORF">ACFS29_04375</name>
</gene>
<evidence type="ECO:0000313" key="3">
    <source>
        <dbReference type="Proteomes" id="UP001597548"/>
    </source>
</evidence>
<reference evidence="3" key="1">
    <citation type="journal article" date="2019" name="Int. J. Syst. Evol. Microbiol.">
        <title>The Global Catalogue of Microorganisms (GCM) 10K type strain sequencing project: providing services to taxonomists for standard genome sequencing and annotation.</title>
        <authorList>
            <consortium name="The Broad Institute Genomics Platform"/>
            <consortium name="The Broad Institute Genome Sequencing Center for Infectious Disease"/>
            <person name="Wu L."/>
            <person name="Ma J."/>
        </authorList>
    </citation>
    <scope>NUCLEOTIDE SEQUENCE [LARGE SCALE GENOMIC DNA]</scope>
    <source>
        <strain evidence="3">KCTC 32514</strain>
    </source>
</reference>
<comment type="caution">
    <text evidence="2">The sequence shown here is derived from an EMBL/GenBank/DDBJ whole genome shotgun (WGS) entry which is preliminary data.</text>
</comment>
<dbReference type="Proteomes" id="UP001597548">
    <property type="component" value="Unassembled WGS sequence"/>
</dbReference>
<evidence type="ECO:0000256" key="1">
    <source>
        <dbReference type="SAM" id="Phobius"/>
    </source>
</evidence>
<dbReference type="RefSeq" id="WP_194507467.1">
    <property type="nucleotide sequence ID" value="NZ_JADILU010000003.1"/>
</dbReference>
<organism evidence="2 3">
    <name type="scientific">Psychroserpens luteus</name>
    <dbReference type="NCBI Taxonomy" id="1434066"/>
    <lineage>
        <taxon>Bacteria</taxon>
        <taxon>Pseudomonadati</taxon>
        <taxon>Bacteroidota</taxon>
        <taxon>Flavobacteriia</taxon>
        <taxon>Flavobacteriales</taxon>
        <taxon>Flavobacteriaceae</taxon>
        <taxon>Psychroserpens</taxon>
    </lineage>
</organism>
<name>A0ABW5ZPE0_9FLAO</name>
<feature type="transmembrane region" description="Helical" evidence="1">
    <location>
        <begin position="35"/>
        <end position="53"/>
    </location>
</feature>
<sequence>MNIKKQIRLIFTMLFWIAIYFIVKSQKFESEKNPYLTVFIFAFFIGHIWYEGIYKKKKIENRKTEIKSKHLTELKNKQADFITKINKQDLPTELREFIPLFQKWGIDNKMLREDLYENAKEDELFELKSIENKREIIEKWIESNTNNLDISQTLNLTIKSYDDLGLWTWNKKN</sequence>
<protein>
    <submittedName>
        <fullName evidence="2">Uncharacterized protein</fullName>
    </submittedName>
</protein>
<evidence type="ECO:0000313" key="2">
    <source>
        <dbReference type="EMBL" id="MFD2914864.1"/>
    </source>
</evidence>
<keyword evidence="3" id="KW-1185">Reference proteome</keyword>
<dbReference type="EMBL" id="JBHUOS010000001">
    <property type="protein sequence ID" value="MFD2914864.1"/>
    <property type="molecule type" value="Genomic_DNA"/>
</dbReference>
<proteinExistence type="predicted"/>
<keyword evidence="1" id="KW-0472">Membrane</keyword>